<dbReference type="Proteomes" id="UP000664414">
    <property type="component" value="Unassembled WGS sequence"/>
</dbReference>
<comment type="caution">
    <text evidence="1">The sequence shown here is derived from an EMBL/GenBank/DDBJ whole genome shotgun (WGS) entry which is preliminary data.</text>
</comment>
<protein>
    <submittedName>
        <fullName evidence="1">Uncharacterized protein</fullName>
    </submittedName>
</protein>
<proteinExistence type="predicted"/>
<evidence type="ECO:0000313" key="1">
    <source>
        <dbReference type="EMBL" id="MBN9412781.1"/>
    </source>
</evidence>
<evidence type="ECO:0000313" key="2">
    <source>
        <dbReference type="Proteomes" id="UP000664414"/>
    </source>
</evidence>
<sequence length="63" mass="7227">MKQIIEIESEAEGMQSSHQGHYLKNLMGHSLDLPDQLLFDTLTHTFLEQICKLLDPTLQEAMD</sequence>
<gene>
    <name evidence="1" type="ORF">J0H12_02485</name>
</gene>
<reference evidence="1" key="1">
    <citation type="submission" date="2021-02" db="EMBL/GenBank/DDBJ databases">
        <title>Thiocyanate and organic carbon inputs drive convergent selection for specific autotrophic Afipia and Thiobacillus strains within complex microbiomes.</title>
        <authorList>
            <person name="Huddy R.J."/>
            <person name="Sachdeva R."/>
            <person name="Kadzinga F."/>
            <person name="Kantor R.S."/>
            <person name="Harrison S.T.L."/>
            <person name="Banfield J.F."/>
        </authorList>
    </citation>
    <scope>NUCLEOTIDE SEQUENCE</scope>
    <source>
        <strain evidence="1">SCN18_10_11_15_R4_P_38_20</strain>
    </source>
</reference>
<name>A0A8J7TSW8_9PROT</name>
<organism evidence="1 2">
    <name type="scientific">Candidatus Paracaedimonas acanthamoebae</name>
    <dbReference type="NCBI Taxonomy" id="244581"/>
    <lineage>
        <taxon>Bacteria</taxon>
        <taxon>Pseudomonadati</taxon>
        <taxon>Pseudomonadota</taxon>
        <taxon>Alphaproteobacteria</taxon>
        <taxon>Holosporales</taxon>
        <taxon>Caedimonadaceae</taxon>
        <taxon>Candidatus Paracaedimonas</taxon>
    </lineage>
</organism>
<accession>A0A8J7TSW8</accession>
<dbReference type="AlphaFoldDB" id="A0A8J7TSW8"/>
<dbReference type="EMBL" id="JAFKGL010000013">
    <property type="protein sequence ID" value="MBN9412781.1"/>
    <property type="molecule type" value="Genomic_DNA"/>
</dbReference>